<evidence type="ECO:0000313" key="2">
    <source>
        <dbReference type="EMBL" id="EHK97994.1"/>
    </source>
</evidence>
<organism evidence="2 3">
    <name type="scientific">Glarea lozoyensis (strain ATCC 74030 / MF5533)</name>
    <dbReference type="NCBI Taxonomy" id="1104152"/>
    <lineage>
        <taxon>Eukaryota</taxon>
        <taxon>Fungi</taxon>
        <taxon>Dikarya</taxon>
        <taxon>Ascomycota</taxon>
        <taxon>Pezizomycotina</taxon>
        <taxon>Leotiomycetes</taxon>
        <taxon>Helotiales</taxon>
        <taxon>Helotiaceae</taxon>
        <taxon>Glarea</taxon>
    </lineage>
</organism>
<dbReference type="AlphaFoldDB" id="H0EU02"/>
<accession>H0EU02</accession>
<feature type="region of interest" description="Disordered" evidence="1">
    <location>
        <begin position="165"/>
        <end position="215"/>
    </location>
</feature>
<feature type="compositionally biased region" description="Acidic residues" evidence="1">
    <location>
        <begin position="65"/>
        <end position="86"/>
    </location>
</feature>
<name>H0EU02_GLAL7</name>
<dbReference type="HOGENOM" id="CLU_1107235_0_0_1"/>
<feature type="region of interest" description="Disordered" evidence="1">
    <location>
        <begin position="19"/>
        <end position="123"/>
    </location>
</feature>
<evidence type="ECO:0000256" key="1">
    <source>
        <dbReference type="SAM" id="MobiDB-lite"/>
    </source>
</evidence>
<comment type="caution">
    <text evidence="2">The sequence shown here is derived from an EMBL/GenBank/DDBJ whole genome shotgun (WGS) entry which is preliminary data.</text>
</comment>
<gene>
    <name evidence="2" type="ORF">M7I_6227</name>
</gene>
<feature type="compositionally biased region" description="Acidic residues" evidence="1">
    <location>
        <begin position="104"/>
        <end position="116"/>
    </location>
</feature>
<feature type="compositionally biased region" description="Acidic residues" evidence="1">
    <location>
        <begin position="47"/>
        <end position="58"/>
    </location>
</feature>
<dbReference type="InParanoid" id="H0EU02"/>
<proteinExistence type="predicted"/>
<keyword evidence="3" id="KW-1185">Reference proteome</keyword>
<dbReference type="OrthoDB" id="10666697at2759"/>
<reference evidence="2 3" key="1">
    <citation type="journal article" date="2012" name="Eukaryot. Cell">
        <title>Genome sequence of the fungus Glarea lozoyensis: the first genome sequence of a species from the Helotiaceae family.</title>
        <authorList>
            <person name="Youssar L."/>
            <person name="Gruening B.A."/>
            <person name="Erxleben A."/>
            <person name="Guenther S."/>
            <person name="Huettel W."/>
        </authorList>
    </citation>
    <scope>NUCLEOTIDE SEQUENCE [LARGE SCALE GENOMIC DNA]</scope>
    <source>
        <strain evidence="3">ATCC 74030 / MF5533</strain>
    </source>
</reference>
<evidence type="ECO:0000313" key="3">
    <source>
        <dbReference type="Proteomes" id="UP000005446"/>
    </source>
</evidence>
<sequence length="251" mass="27513">MDRWVSEIVLDLNTQFQIHSGSETHDEEQHSVGEGGGVEDVRGNEERDTEEGTAEEEETTRFEGVDAEVTVDDVADDEKDDDDMTDEGSTIHVAHPEESNMEAYMEENENEEEEEISGDRVGTHQAVTVTASIEEDEGAITEEGEAIHVANFEQLDTIEEVEENTAEHDEVTYLGESCGGPETEEDEEATVREDPEEANSHASSPAFFEADEGNANVSMEATDIVTAPNVVISEDVAEVVEEAVVPKEAYT</sequence>
<dbReference type="EMBL" id="AGUE01000167">
    <property type="protein sequence ID" value="EHK97994.1"/>
    <property type="molecule type" value="Genomic_DNA"/>
</dbReference>
<dbReference type="Proteomes" id="UP000005446">
    <property type="component" value="Unassembled WGS sequence"/>
</dbReference>
<protein>
    <submittedName>
        <fullName evidence="2">Uncharacterized protein</fullName>
    </submittedName>
</protein>
<feature type="compositionally biased region" description="Basic and acidic residues" evidence="1">
    <location>
        <begin position="22"/>
        <end position="31"/>
    </location>
</feature>